<evidence type="ECO:0000313" key="2">
    <source>
        <dbReference type="Proteomes" id="UP001603857"/>
    </source>
</evidence>
<dbReference type="EMBL" id="JBGMDY010000002">
    <property type="protein sequence ID" value="KAL2342342.1"/>
    <property type="molecule type" value="Genomic_DNA"/>
</dbReference>
<dbReference type="Proteomes" id="UP001603857">
    <property type="component" value="Unassembled WGS sequence"/>
</dbReference>
<evidence type="ECO:0000313" key="1">
    <source>
        <dbReference type="EMBL" id="KAL2342342.1"/>
    </source>
</evidence>
<name>A0ABD1N2M0_9FABA</name>
<gene>
    <name evidence="1" type="ORF">Fmac_003627</name>
</gene>
<keyword evidence="2" id="KW-1185">Reference proteome</keyword>
<accession>A0ABD1N2M0</accession>
<protein>
    <submittedName>
        <fullName evidence="1">Uncharacterized protein</fullName>
    </submittedName>
</protein>
<comment type="caution">
    <text evidence="1">The sequence shown here is derived from an EMBL/GenBank/DDBJ whole genome shotgun (WGS) entry which is preliminary data.</text>
</comment>
<dbReference type="AlphaFoldDB" id="A0ABD1N2M0"/>
<reference evidence="1 2" key="1">
    <citation type="submission" date="2024-08" db="EMBL/GenBank/DDBJ databases">
        <title>Insights into the chromosomal genome structure of Flemingia macrophylla.</title>
        <authorList>
            <person name="Ding Y."/>
            <person name="Zhao Y."/>
            <person name="Bi W."/>
            <person name="Wu M."/>
            <person name="Zhao G."/>
            <person name="Gong Y."/>
            <person name="Li W."/>
            <person name="Zhang P."/>
        </authorList>
    </citation>
    <scope>NUCLEOTIDE SEQUENCE [LARGE SCALE GENOMIC DNA]</scope>
    <source>
        <strain evidence="1">DYQJB</strain>
        <tissue evidence="1">Leaf</tissue>
    </source>
</reference>
<sequence>MGSEGKFTLDMDEWMNAICKVLFAAPPASQLIFITGMACANITYMKLKATI</sequence>
<organism evidence="1 2">
    <name type="scientific">Flemingia macrophylla</name>
    <dbReference type="NCBI Taxonomy" id="520843"/>
    <lineage>
        <taxon>Eukaryota</taxon>
        <taxon>Viridiplantae</taxon>
        <taxon>Streptophyta</taxon>
        <taxon>Embryophyta</taxon>
        <taxon>Tracheophyta</taxon>
        <taxon>Spermatophyta</taxon>
        <taxon>Magnoliopsida</taxon>
        <taxon>eudicotyledons</taxon>
        <taxon>Gunneridae</taxon>
        <taxon>Pentapetalae</taxon>
        <taxon>rosids</taxon>
        <taxon>fabids</taxon>
        <taxon>Fabales</taxon>
        <taxon>Fabaceae</taxon>
        <taxon>Papilionoideae</taxon>
        <taxon>50 kb inversion clade</taxon>
        <taxon>NPAAA clade</taxon>
        <taxon>indigoferoid/millettioid clade</taxon>
        <taxon>Phaseoleae</taxon>
        <taxon>Flemingia</taxon>
    </lineage>
</organism>
<proteinExistence type="predicted"/>